<name>A0ABQ5SI07_9CHLO</name>
<reference evidence="2 3" key="1">
    <citation type="journal article" date="2023" name="IScience">
        <title>Expanded male sex-determining region conserved during the evolution of homothallism in the green alga Volvox.</title>
        <authorList>
            <person name="Yamamoto K."/>
            <person name="Matsuzaki R."/>
            <person name="Mahakham W."/>
            <person name="Heman W."/>
            <person name="Sekimoto H."/>
            <person name="Kawachi M."/>
            <person name="Minakuchi Y."/>
            <person name="Toyoda A."/>
            <person name="Nozaki H."/>
        </authorList>
    </citation>
    <scope>NUCLEOTIDE SEQUENCE [LARGE SCALE GENOMIC DNA]</scope>
    <source>
        <strain evidence="2 3">NIES-4468</strain>
    </source>
</reference>
<proteinExistence type="predicted"/>
<dbReference type="InterPro" id="IPR036938">
    <property type="entry name" value="PAP2/HPO_sf"/>
</dbReference>
<dbReference type="InterPro" id="IPR052559">
    <property type="entry name" value="V-haloperoxidase"/>
</dbReference>
<feature type="signal peptide" evidence="1">
    <location>
        <begin position="1"/>
        <end position="23"/>
    </location>
</feature>
<dbReference type="PANTHER" id="PTHR34599">
    <property type="entry name" value="PEROXIDASE-RELATED"/>
    <property type="match status" value="1"/>
</dbReference>
<evidence type="ECO:0000313" key="3">
    <source>
        <dbReference type="Proteomes" id="UP001165090"/>
    </source>
</evidence>
<evidence type="ECO:0000313" key="2">
    <source>
        <dbReference type="EMBL" id="GLI69266.1"/>
    </source>
</evidence>
<accession>A0ABQ5SI07</accession>
<protein>
    <recommendedName>
        <fullName evidence="4">Phosphatidic acid phosphatase type 2/haloperoxidase domain-containing protein</fullName>
    </recommendedName>
</protein>
<organism evidence="2 3">
    <name type="scientific">Volvox africanus</name>
    <dbReference type="NCBI Taxonomy" id="51714"/>
    <lineage>
        <taxon>Eukaryota</taxon>
        <taxon>Viridiplantae</taxon>
        <taxon>Chlorophyta</taxon>
        <taxon>core chlorophytes</taxon>
        <taxon>Chlorophyceae</taxon>
        <taxon>CS clade</taxon>
        <taxon>Chlamydomonadales</taxon>
        <taxon>Volvocaceae</taxon>
        <taxon>Volvox</taxon>
    </lineage>
</organism>
<dbReference type="Gene3D" id="1.10.606.20">
    <property type="match status" value="1"/>
</dbReference>
<dbReference type="PANTHER" id="PTHR34599:SF1">
    <property type="entry name" value="PHOSPHATIDIC ACID PHOSPHATASE TYPE 2_HALOPEROXIDASE DOMAIN-CONTAINING PROTEIN"/>
    <property type="match status" value="1"/>
</dbReference>
<dbReference type="Proteomes" id="UP001165090">
    <property type="component" value="Unassembled WGS sequence"/>
</dbReference>
<keyword evidence="1" id="KW-0732">Signal</keyword>
<dbReference type="CDD" id="cd03398">
    <property type="entry name" value="PAP2_haloperoxidase"/>
    <property type="match status" value="1"/>
</dbReference>
<comment type="caution">
    <text evidence="2">The sequence shown here is derived from an EMBL/GenBank/DDBJ whole genome shotgun (WGS) entry which is preliminary data.</text>
</comment>
<dbReference type="SUPFAM" id="SSF48317">
    <property type="entry name" value="Acid phosphatase/Vanadium-dependent haloperoxidase"/>
    <property type="match status" value="1"/>
</dbReference>
<keyword evidence="3" id="KW-1185">Reference proteome</keyword>
<evidence type="ECO:0008006" key="4">
    <source>
        <dbReference type="Google" id="ProtNLM"/>
    </source>
</evidence>
<evidence type="ECO:0000256" key="1">
    <source>
        <dbReference type="SAM" id="SignalP"/>
    </source>
</evidence>
<feature type="chain" id="PRO_5045402082" description="Phosphatidic acid phosphatase type 2/haloperoxidase domain-containing protein" evidence="1">
    <location>
        <begin position="24"/>
        <end position="417"/>
    </location>
</feature>
<gene>
    <name evidence="2" type="ORF">VaNZ11_013802</name>
</gene>
<dbReference type="EMBL" id="BSDZ01000080">
    <property type="protein sequence ID" value="GLI69266.1"/>
    <property type="molecule type" value="Genomic_DNA"/>
</dbReference>
<sequence length="417" mass="45729">MAFQRSVVITILIAAAAVTPGNAAINSIISQWLTIAQNTVLTLGFEHQQAARVYGIVASAQYDVILLARVNKAAYIPDEVAAAYASHAALSNLFNWRQNAIYDVALLQNLAQFNVSDSLLPVLQSLAIPAVQKILYDRLRDGSSLFANFKPFSNSSENIGRYQFTPGQTSARYPQVGQARPFFLTSGEVDLLTRPLKHFSLDDPEYARQLKQVYLYGSANSTVRSAYDSDSARFWALGPGTGSVAGIWINISIAAIPSSTPVVHQARFFKILTTSFWDAAVACWRTKYRELFWRPITAIRTFHGIIPADPSWTPLLPTPAHPEYPSGHQCSSGAAVYVLESFLGVSFPFDVASPSTPLLGPRSYPSFRAAGIEVGNSRLYAGVHFNKSNVDGFDLGYRVARYVHLKNFKSATFSSSI</sequence>